<dbReference type="Gene3D" id="3.60.15.10">
    <property type="entry name" value="Ribonuclease Z/Hydroxyacylglutathione hydrolase-like"/>
    <property type="match status" value="1"/>
</dbReference>
<dbReference type="Pfam" id="PF00753">
    <property type="entry name" value="Lactamase_B"/>
    <property type="match status" value="1"/>
</dbReference>
<dbReference type="InterPro" id="IPR001279">
    <property type="entry name" value="Metallo-B-lactamas"/>
</dbReference>
<dbReference type="AlphaFoldDB" id="A0A285TEZ3"/>
<gene>
    <name evidence="6" type="ORF">SAMN05877831_11650</name>
</gene>
<evidence type="ECO:0000256" key="4">
    <source>
        <dbReference type="ARBA" id="ARBA00022833"/>
    </source>
</evidence>
<keyword evidence="3 6" id="KW-0378">Hydrolase</keyword>
<keyword evidence="7" id="KW-1185">Reference proteome</keyword>
<dbReference type="SUPFAM" id="SSF56281">
    <property type="entry name" value="Metallo-hydrolase/oxidoreductase"/>
    <property type="match status" value="1"/>
</dbReference>
<reference evidence="7" key="1">
    <citation type="submission" date="2017-08" db="EMBL/GenBank/DDBJ databases">
        <authorList>
            <person name="Varghese N."/>
            <person name="Submissions S."/>
        </authorList>
    </citation>
    <scope>NUCLEOTIDE SEQUENCE [LARGE SCALE GENOMIC DNA]</scope>
    <source>
        <strain evidence="7">JA276</strain>
    </source>
</reference>
<dbReference type="GO" id="GO:0016787">
    <property type="term" value="F:hydrolase activity"/>
    <property type="evidence" value="ECO:0007669"/>
    <property type="project" value="UniProtKB-KW"/>
</dbReference>
<dbReference type="CDD" id="cd07720">
    <property type="entry name" value="OPHC2-like_MBL-fold"/>
    <property type="match status" value="1"/>
</dbReference>
<evidence type="ECO:0000313" key="6">
    <source>
        <dbReference type="EMBL" id="SOC18366.1"/>
    </source>
</evidence>
<dbReference type="GO" id="GO:0046872">
    <property type="term" value="F:metal ion binding"/>
    <property type="evidence" value="ECO:0007669"/>
    <property type="project" value="UniProtKB-KW"/>
</dbReference>
<dbReference type="InterPro" id="IPR051013">
    <property type="entry name" value="MBL_superfamily_lactonases"/>
</dbReference>
<evidence type="ECO:0000256" key="2">
    <source>
        <dbReference type="ARBA" id="ARBA00022723"/>
    </source>
</evidence>
<name>A0A285TEZ3_9RHOB</name>
<evidence type="ECO:0000259" key="5">
    <source>
        <dbReference type="SMART" id="SM00849"/>
    </source>
</evidence>
<dbReference type="EMBL" id="OBMT01000016">
    <property type="protein sequence ID" value="SOC18366.1"/>
    <property type="molecule type" value="Genomic_DNA"/>
</dbReference>
<evidence type="ECO:0000256" key="3">
    <source>
        <dbReference type="ARBA" id="ARBA00022801"/>
    </source>
</evidence>
<accession>A0A285TEZ3</accession>
<dbReference type="PANTHER" id="PTHR42978">
    <property type="entry name" value="QUORUM-QUENCHING LACTONASE YTNP-RELATED-RELATED"/>
    <property type="match status" value="1"/>
</dbReference>
<dbReference type="RefSeq" id="WP_097071189.1">
    <property type="nucleotide sequence ID" value="NZ_OBMT01000016.1"/>
</dbReference>
<evidence type="ECO:0000256" key="1">
    <source>
        <dbReference type="ARBA" id="ARBA00007749"/>
    </source>
</evidence>
<evidence type="ECO:0000313" key="7">
    <source>
        <dbReference type="Proteomes" id="UP000219111"/>
    </source>
</evidence>
<protein>
    <submittedName>
        <fullName evidence="6">Glyoxylase-like metal-dependent hydrolase (Beta-lactamase superfamily II)</fullName>
    </submittedName>
</protein>
<keyword evidence="4" id="KW-0862">Zinc</keyword>
<proteinExistence type="inferred from homology"/>
<organism evidence="6 7">
    <name type="scientific">Rhodobacter maris</name>
    <dbReference type="NCBI Taxonomy" id="446682"/>
    <lineage>
        <taxon>Bacteria</taxon>
        <taxon>Pseudomonadati</taxon>
        <taxon>Pseudomonadota</taxon>
        <taxon>Alphaproteobacteria</taxon>
        <taxon>Rhodobacterales</taxon>
        <taxon>Rhodobacter group</taxon>
        <taxon>Rhodobacter</taxon>
    </lineage>
</organism>
<dbReference type="OrthoDB" id="9773738at2"/>
<dbReference type="InterPro" id="IPR036866">
    <property type="entry name" value="RibonucZ/Hydroxyglut_hydro"/>
</dbReference>
<dbReference type="Proteomes" id="UP000219111">
    <property type="component" value="Unassembled WGS sequence"/>
</dbReference>
<feature type="domain" description="Metallo-beta-lactamase" evidence="5">
    <location>
        <begin position="75"/>
        <end position="277"/>
    </location>
</feature>
<dbReference type="SMART" id="SM00849">
    <property type="entry name" value="Lactamase_B"/>
    <property type="match status" value="1"/>
</dbReference>
<sequence>MITRRHVLIAATAALGAPPRLWATTTLDLGGARIDTVSDGALVLSPTVLFGQMPQAELHELLARYGESLDRFDPPCNVTLYRDGKHTVLFDAGAGPDFQPSAGKLFEALATLTLGPEDITHVLFTHGHPDHLWGVLDDFDEPVFGHAVHMMGRIEHAFWMDPETVARIDEGRKGYAVGAARRLAALGERLTLLEDGAEVLPGITARLTPGHTPGHMAYALAEPTPALVLGDCLSNHHVAFERPDWPTGSDQDIAAAAATRIRLLAEVADTDLVLIGYHLPAGGLGRAERAPAGGYIFRPLEG</sequence>
<dbReference type="PANTHER" id="PTHR42978:SF6">
    <property type="entry name" value="QUORUM-QUENCHING LACTONASE YTNP-RELATED"/>
    <property type="match status" value="1"/>
</dbReference>
<keyword evidence="2" id="KW-0479">Metal-binding</keyword>
<comment type="similarity">
    <text evidence="1">Belongs to the metallo-beta-lactamase superfamily.</text>
</comment>